<dbReference type="GO" id="GO:0009897">
    <property type="term" value="C:external side of plasma membrane"/>
    <property type="evidence" value="ECO:0000318"/>
    <property type="project" value="GO_Central"/>
</dbReference>
<dbReference type="GO" id="GO:0045954">
    <property type="term" value="P:positive regulation of natural killer cell mediated cytotoxicity"/>
    <property type="evidence" value="ECO:0000318"/>
    <property type="project" value="GO_Central"/>
</dbReference>
<evidence type="ECO:0000256" key="6">
    <source>
        <dbReference type="ARBA" id="ARBA00023136"/>
    </source>
</evidence>
<dbReference type="SMART" id="SM00034">
    <property type="entry name" value="CLECT"/>
    <property type="match status" value="1"/>
</dbReference>
<protein>
    <recommendedName>
        <fullName evidence="9">C-type lectin domain-containing protein</fullName>
    </recommendedName>
</protein>
<dbReference type="GO" id="GO:0030246">
    <property type="term" value="F:carbohydrate binding"/>
    <property type="evidence" value="ECO:0007669"/>
    <property type="project" value="UniProtKB-KW"/>
</dbReference>
<evidence type="ECO:0000256" key="2">
    <source>
        <dbReference type="ARBA" id="ARBA00022692"/>
    </source>
</evidence>
<dbReference type="GeneTree" id="ENSGT00940000154752"/>
<keyword evidence="5 8" id="KW-1133">Transmembrane helix</keyword>
<evidence type="ECO:0000256" key="8">
    <source>
        <dbReference type="SAM" id="Phobius"/>
    </source>
</evidence>
<dbReference type="PANTHER" id="PTHR22800">
    <property type="entry name" value="C-TYPE LECTIN PROTEINS"/>
    <property type="match status" value="1"/>
</dbReference>
<evidence type="ECO:0000256" key="1">
    <source>
        <dbReference type="ARBA" id="ARBA00004606"/>
    </source>
</evidence>
<dbReference type="InterPro" id="IPR016187">
    <property type="entry name" value="CTDL_fold"/>
</dbReference>
<comment type="subcellular location">
    <subcellularLocation>
        <location evidence="1">Membrane</location>
        <topology evidence="1">Single-pass type II membrane protein</topology>
    </subcellularLocation>
</comment>
<evidence type="ECO:0000313" key="10">
    <source>
        <dbReference type="Ensembl" id="ENSECAP00000033236.1"/>
    </source>
</evidence>
<dbReference type="RefSeq" id="XP_070125969.1">
    <property type="nucleotide sequence ID" value="XM_070269868.1"/>
</dbReference>
<dbReference type="InterPro" id="IPR001304">
    <property type="entry name" value="C-type_lectin-like"/>
</dbReference>
<evidence type="ECO:0000256" key="3">
    <source>
        <dbReference type="ARBA" id="ARBA00022734"/>
    </source>
</evidence>
<dbReference type="SUPFAM" id="SSF56436">
    <property type="entry name" value="C-type lectin-like"/>
    <property type="match status" value="1"/>
</dbReference>
<sequence>MNNQRVTYAELNLVKDSKKQQMKPKGPKSSISVTEQEITYAELNLHNASQDLQGNDKKDHCKDLPPPPGKLIAGILGIICLVLLSAVVTMTVTPPIVIMEQSNLSWITRNQKAYRCHRCPEEWLTYSNNCYYISIERKAWNESLMACASKNSNLLYIDNEEEMNFLISLSVFSWIALSHRTSNNSWVWSNGSTFSSKLFPVSLERDNNCAYFNYQKNTLSSASCLEIKIYVCKHQAI</sequence>
<reference evidence="10" key="3">
    <citation type="submission" date="2025-09" db="UniProtKB">
        <authorList>
            <consortium name="Ensembl"/>
        </authorList>
    </citation>
    <scope>IDENTIFICATION</scope>
    <source>
        <strain evidence="10">Thoroughbred</strain>
    </source>
</reference>
<reference evidence="10 11" key="1">
    <citation type="journal article" date="2009" name="Science">
        <title>Genome sequence, comparative analysis, and population genetics of the domestic horse.</title>
        <authorList>
            <consortium name="Broad Institute Genome Sequencing Platform"/>
            <consortium name="Broad Institute Whole Genome Assembly Team"/>
            <person name="Wade C.M."/>
            <person name="Giulotto E."/>
            <person name="Sigurdsson S."/>
            <person name="Zoli M."/>
            <person name="Gnerre S."/>
            <person name="Imsland F."/>
            <person name="Lear T.L."/>
            <person name="Adelson D.L."/>
            <person name="Bailey E."/>
            <person name="Bellone R.R."/>
            <person name="Bloecker H."/>
            <person name="Distl O."/>
            <person name="Edgar R.C."/>
            <person name="Garber M."/>
            <person name="Leeb T."/>
            <person name="Mauceli E."/>
            <person name="MacLeod J.N."/>
            <person name="Penedo M.C.T."/>
            <person name="Raison J.M."/>
            <person name="Sharpe T."/>
            <person name="Vogel J."/>
            <person name="Andersson L."/>
            <person name="Antczak D.F."/>
            <person name="Biagi T."/>
            <person name="Binns M.M."/>
            <person name="Chowdhary B.P."/>
            <person name="Coleman S.J."/>
            <person name="Della Valle G."/>
            <person name="Fryc S."/>
            <person name="Guerin G."/>
            <person name="Hasegawa T."/>
            <person name="Hill E.W."/>
            <person name="Jurka J."/>
            <person name="Kiialainen A."/>
            <person name="Lindgren G."/>
            <person name="Liu J."/>
            <person name="Magnani E."/>
            <person name="Mickelson J.R."/>
            <person name="Murray J."/>
            <person name="Nergadze S.G."/>
            <person name="Onofrio R."/>
            <person name="Pedroni S."/>
            <person name="Piras M.F."/>
            <person name="Raudsepp T."/>
            <person name="Rocchi M."/>
            <person name="Roeed K.H."/>
            <person name="Ryder O.A."/>
            <person name="Searle S."/>
            <person name="Skow L."/>
            <person name="Swinburne J.E."/>
            <person name="Syvaenen A.C."/>
            <person name="Tozaki T."/>
            <person name="Valberg S.J."/>
            <person name="Vaudin M."/>
            <person name="White J.R."/>
            <person name="Zody M.C."/>
            <person name="Lander E.S."/>
            <person name="Lindblad-Toh K."/>
        </authorList>
    </citation>
    <scope>NUCLEOTIDE SEQUENCE [LARGE SCALE GENOMIC DNA]</scope>
    <source>
        <strain evidence="10 11">Thoroughbred</strain>
    </source>
</reference>
<feature type="domain" description="C-type lectin" evidence="9">
    <location>
        <begin position="126"/>
        <end position="233"/>
    </location>
</feature>
<dbReference type="Pfam" id="PF00059">
    <property type="entry name" value="Lectin_C"/>
    <property type="match status" value="1"/>
</dbReference>
<evidence type="ECO:0000313" key="11">
    <source>
        <dbReference type="Proteomes" id="UP000002281"/>
    </source>
</evidence>
<dbReference type="GO" id="GO:0002223">
    <property type="term" value="P:stimulatory C-type lectin receptor signaling pathway"/>
    <property type="evidence" value="ECO:0000318"/>
    <property type="project" value="GO_Central"/>
</dbReference>
<dbReference type="PANTHER" id="PTHR22800:SF255">
    <property type="entry name" value="C-TYPE LECTIN DOMAIN-CONTAINING PROTEIN"/>
    <property type="match status" value="1"/>
</dbReference>
<dbReference type="InterPro" id="IPR016186">
    <property type="entry name" value="C-type_lectin-like/link_sf"/>
</dbReference>
<keyword evidence="7" id="KW-0325">Glycoprotein</keyword>
<keyword evidence="3" id="KW-0430">Lectin</keyword>
<dbReference type="GeneID" id="100062618"/>
<dbReference type="Bgee" id="ENSECAG00000038787">
    <property type="expression patterns" value="Expressed in blood and 8 other cell types or tissues"/>
</dbReference>
<evidence type="ECO:0000259" key="9">
    <source>
        <dbReference type="PROSITE" id="PS50041"/>
    </source>
</evidence>
<evidence type="ECO:0000256" key="5">
    <source>
        <dbReference type="ARBA" id="ARBA00022989"/>
    </source>
</evidence>
<keyword evidence="4" id="KW-0735">Signal-anchor</keyword>
<dbReference type="GO" id="GO:0004888">
    <property type="term" value="F:transmembrane signaling receptor activity"/>
    <property type="evidence" value="ECO:0000318"/>
    <property type="project" value="GO_Central"/>
</dbReference>
<evidence type="ECO:0000256" key="7">
    <source>
        <dbReference type="ARBA" id="ARBA00023180"/>
    </source>
</evidence>
<keyword evidence="11" id="KW-1185">Reference proteome</keyword>
<reference evidence="10" key="2">
    <citation type="submission" date="2025-08" db="UniProtKB">
        <authorList>
            <consortium name="Ensembl"/>
        </authorList>
    </citation>
    <scope>IDENTIFICATION</scope>
    <source>
        <strain evidence="10">Thoroughbred</strain>
    </source>
</reference>
<keyword evidence="2 8" id="KW-0812">Transmembrane</keyword>
<organism evidence="10 11">
    <name type="scientific">Equus caballus</name>
    <name type="common">Horse</name>
    <dbReference type="NCBI Taxonomy" id="9796"/>
    <lineage>
        <taxon>Eukaryota</taxon>
        <taxon>Metazoa</taxon>
        <taxon>Chordata</taxon>
        <taxon>Craniata</taxon>
        <taxon>Vertebrata</taxon>
        <taxon>Euteleostomi</taxon>
        <taxon>Mammalia</taxon>
        <taxon>Eutheria</taxon>
        <taxon>Laurasiatheria</taxon>
        <taxon>Perissodactyla</taxon>
        <taxon>Equidae</taxon>
        <taxon>Equus</taxon>
    </lineage>
</organism>
<dbReference type="STRING" id="9796.ENSECAP00000033236"/>
<dbReference type="InterPro" id="IPR050919">
    <property type="entry name" value="NKG2/CD94_NK_receptors"/>
</dbReference>
<dbReference type="PaxDb" id="9796-ENSECAP00000033236"/>
<dbReference type="Ensembl" id="ENSECAT00000044131.2">
    <property type="protein sequence ID" value="ENSECAP00000033236.1"/>
    <property type="gene ID" value="ENSECAG00000038787.2"/>
</dbReference>
<feature type="transmembrane region" description="Helical" evidence="8">
    <location>
        <begin position="71"/>
        <end position="92"/>
    </location>
</feature>
<dbReference type="Gene3D" id="3.10.100.10">
    <property type="entry name" value="Mannose-Binding Protein A, subunit A"/>
    <property type="match status" value="1"/>
</dbReference>
<evidence type="ECO:0000256" key="4">
    <source>
        <dbReference type="ARBA" id="ARBA00022968"/>
    </source>
</evidence>
<dbReference type="Proteomes" id="UP000002281">
    <property type="component" value="Chromosome 6"/>
</dbReference>
<accession>A0A3Q2HFE1</accession>
<dbReference type="CDD" id="cd03593">
    <property type="entry name" value="CLECT_NK_receptors_like"/>
    <property type="match status" value="1"/>
</dbReference>
<dbReference type="AlphaFoldDB" id="A0A3Q2HFE1"/>
<proteinExistence type="predicted"/>
<name>A0A3Q2HFE1_HORSE</name>
<dbReference type="InterPro" id="IPR033992">
    <property type="entry name" value="NKR-like_CTLD"/>
</dbReference>
<dbReference type="PROSITE" id="PS50041">
    <property type="entry name" value="C_TYPE_LECTIN_2"/>
    <property type="match status" value="1"/>
</dbReference>
<keyword evidence="6 8" id="KW-0472">Membrane</keyword>